<evidence type="ECO:0000313" key="1">
    <source>
        <dbReference type="EMBL" id="TVZ75240.1"/>
    </source>
</evidence>
<dbReference type="RefSeq" id="WP_022719048.1">
    <property type="nucleotide sequence ID" value="NZ_ATTQ01000039.1"/>
</dbReference>
<dbReference type="EMBL" id="VISO01000001">
    <property type="protein sequence ID" value="TVZ75240.1"/>
    <property type="molecule type" value="Genomic_DNA"/>
</dbReference>
<gene>
    <name evidence="1" type="ORF">BCL32_0699</name>
</gene>
<organism evidence="1 2">
    <name type="scientific">Rhizobium mongolense USDA 1844</name>
    <dbReference type="NCBI Taxonomy" id="1079460"/>
    <lineage>
        <taxon>Bacteria</taxon>
        <taxon>Pseudomonadati</taxon>
        <taxon>Pseudomonadota</taxon>
        <taxon>Alphaproteobacteria</taxon>
        <taxon>Hyphomicrobiales</taxon>
        <taxon>Rhizobiaceae</taxon>
        <taxon>Rhizobium/Agrobacterium group</taxon>
        <taxon>Rhizobium</taxon>
    </lineage>
</organism>
<evidence type="ECO:0008006" key="3">
    <source>
        <dbReference type="Google" id="ProtNLM"/>
    </source>
</evidence>
<protein>
    <recommendedName>
        <fullName evidence="3">Hemerythrin-like domain-containing protein</fullName>
    </recommendedName>
</protein>
<reference evidence="1 2" key="1">
    <citation type="submission" date="2019-06" db="EMBL/GenBank/DDBJ databases">
        <title>Pac Bio to generate improved reference genome sequences for organisms with transposon mutant libraries (support for FEBA project).</title>
        <authorList>
            <person name="Blow M."/>
        </authorList>
    </citation>
    <scope>NUCLEOTIDE SEQUENCE [LARGE SCALE GENOMIC DNA]</scope>
    <source>
        <strain evidence="1 2">USDA 1844</strain>
    </source>
</reference>
<name>A0A559TKV0_9HYPH</name>
<proteinExistence type="predicted"/>
<evidence type="ECO:0000313" key="2">
    <source>
        <dbReference type="Proteomes" id="UP000319824"/>
    </source>
</evidence>
<dbReference type="Proteomes" id="UP000319824">
    <property type="component" value="Unassembled WGS sequence"/>
</dbReference>
<dbReference type="AlphaFoldDB" id="A0A559TKV0"/>
<sequence>MNMQIPPDFSELKRSYAQLLAWCGILEAIADFLPCRVDEAVCNHMATDLMPLLDRMYQMEERLLSGGLSLITSDCEQIDAELRRKTSRSMNRDAAQQVTTAFEALKSGRCHLSSDATAYMFRSFLHSMRGHIKSKQEIMRVIATLSDL</sequence>
<comment type="caution">
    <text evidence="1">The sequence shown here is derived from an EMBL/GenBank/DDBJ whole genome shotgun (WGS) entry which is preliminary data.</text>
</comment>
<accession>A0A559TKV0</accession>